<dbReference type="Proteomes" id="UP001626549">
    <property type="component" value="Chromosome"/>
</dbReference>
<dbReference type="PROSITE" id="PS50006">
    <property type="entry name" value="FHA_DOMAIN"/>
    <property type="match status" value="1"/>
</dbReference>
<dbReference type="InterPro" id="IPR050923">
    <property type="entry name" value="Cell_Proc_Reg/RNA_Proc"/>
</dbReference>
<dbReference type="RefSeq" id="WP_407329416.1">
    <property type="nucleotide sequence ID" value="NZ_CP136865.1"/>
</dbReference>
<dbReference type="InterPro" id="IPR000253">
    <property type="entry name" value="FHA_dom"/>
</dbReference>
<evidence type="ECO:0000313" key="2">
    <source>
        <dbReference type="EMBL" id="WOJ98178.1"/>
    </source>
</evidence>
<accession>A0ABZ0IGL6</accession>
<feature type="domain" description="FHA" evidence="1">
    <location>
        <begin position="19"/>
        <end position="68"/>
    </location>
</feature>
<protein>
    <submittedName>
        <fullName evidence="2">FHA domain-containing protein</fullName>
    </submittedName>
</protein>
<reference evidence="2 3" key="1">
    <citation type="submission" date="2023-10" db="EMBL/GenBank/DDBJ databases">
        <title>Two novel species belonging to the OM43/NOR5 clade.</title>
        <authorList>
            <person name="Park M."/>
        </authorList>
    </citation>
    <scope>NUCLEOTIDE SEQUENCE [LARGE SCALE GENOMIC DNA]</scope>
    <source>
        <strain evidence="2 3">IMCC45268</strain>
    </source>
</reference>
<gene>
    <name evidence="2" type="ORF">R0137_06315</name>
</gene>
<keyword evidence="3" id="KW-1185">Reference proteome</keyword>
<dbReference type="CDD" id="cd00060">
    <property type="entry name" value="FHA"/>
    <property type="match status" value="1"/>
</dbReference>
<organism evidence="2 3">
    <name type="scientific">Congregibacter brevis</name>
    <dbReference type="NCBI Taxonomy" id="3081201"/>
    <lineage>
        <taxon>Bacteria</taxon>
        <taxon>Pseudomonadati</taxon>
        <taxon>Pseudomonadota</taxon>
        <taxon>Gammaproteobacteria</taxon>
        <taxon>Cellvibrionales</taxon>
        <taxon>Halieaceae</taxon>
        <taxon>Congregibacter</taxon>
    </lineage>
</organism>
<dbReference type="SUPFAM" id="SSF49879">
    <property type="entry name" value="SMAD/FHA domain"/>
    <property type="match status" value="1"/>
</dbReference>
<dbReference type="InterPro" id="IPR008984">
    <property type="entry name" value="SMAD_FHA_dom_sf"/>
</dbReference>
<dbReference type="PANTHER" id="PTHR23308">
    <property type="entry name" value="NUCLEAR INHIBITOR OF PROTEIN PHOSPHATASE-1"/>
    <property type="match status" value="1"/>
</dbReference>
<proteinExistence type="predicted"/>
<sequence length="322" mass="35530">MAKLINHGQNSTVYLRGHHVIGRDPQYADLTLHTAGCSRVHAVIEWSSEGWLIRDLSLNGTWINGCPVSKREPVALSKGDNIAFGSSTSEPWCLNDATAPIDLLVGETAEARTLALEDYLLLPGDDDPYTLLFDAARGGWLLYSSSEPQEIGGPYTHGSEVIVAKRRWRLFLANAHSITPNNYCRERLPAQIHLSIRLSKDEEVTEIDAVFHGETHALGDRSHHYLVAHLARVKAAHIADGLDEPSAGWIEKEQLTRDLGVSSNHLNLQIHRAQKHVCDALRVTPKFANGLFEKRRGRVRLGVASCDVHKGGVLLAELRCSG</sequence>
<name>A0ABZ0IGL6_9GAMM</name>
<dbReference type="Pfam" id="PF00498">
    <property type="entry name" value="FHA"/>
    <property type="match status" value="1"/>
</dbReference>
<evidence type="ECO:0000313" key="3">
    <source>
        <dbReference type="Proteomes" id="UP001626549"/>
    </source>
</evidence>
<evidence type="ECO:0000259" key="1">
    <source>
        <dbReference type="PROSITE" id="PS50006"/>
    </source>
</evidence>
<dbReference type="SMART" id="SM00240">
    <property type="entry name" value="FHA"/>
    <property type="match status" value="1"/>
</dbReference>
<dbReference type="EMBL" id="CP136865">
    <property type="protein sequence ID" value="WOJ98178.1"/>
    <property type="molecule type" value="Genomic_DNA"/>
</dbReference>
<dbReference type="Gene3D" id="2.60.200.20">
    <property type="match status" value="1"/>
</dbReference>